<dbReference type="SUPFAM" id="SSF50475">
    <property type="entry name" value="FMN-binding split barrel"/>
    <property type="match status" value="1"/>
</dbReference>
<accession>A0A498CKI7</accession>
<dbReference type="EMBL" id="RCHT01000020">
    <property type="protein sequence ID" value="RLL09598.1"/>
    <property type="molecule type" value="Genomic_DNA"/>
</dbReference>
<dbReference type="Gene3D" id="2.30.110.10">
    <property type="entry name" value="Electron Transport, Fmn-binding Protein, Chain A"/>
    <property type="match status" value="1"/>
</dbReference>
<dbReference type="InterPro" id="IPR012349">
    <property type="entry name" value="Split_barrel_FMN-bd"/>
</dbReference>
<reference evidence="1 2" key="1">
    <citation type="submission" date="2018-10" db="EMBL/GenBank/DDBJ databases">
        <title>Anaerotruncus faecis sp. nov., isolated from human feces.</title>
        <authorList>
            <person name="Wang Y.-J."/>
        </authorList>
    </citation>
    <scope>NUCLEOTIDE SEQUENCE [LARGE SCALE GENOMIC DNA]</scope>
    <source>
        <strain evidence="1 2">22A2-44</strain>
    </source>
</reference>
<evidence type="ECO:0008006" key="3">
    <source>
        <dbReference type="Google" id="ProtNLM"/>
    </source>
</evidence>
<evidence type="ECO:0000313" key="1">
    <source>
        <dbReference type="EMBL" id="RLL09598.1"/>
    </source>
</evidence>
<organism evidence="1 2">
    <name type="scientific">Anaerotruncus massiliensis</name>
    <name type="common">ex Liu et al. 2021</name>
    <dbReference type="NCBI Taxonomy" id="2321404"/>
    <lineage>
        <taxon>Bacteria</taxon>
        <taxon>Bacillati</taxon>
        <taxon>Bacillota</taxon>
        <taxon>Clostridia</taxon>
        <taxon>Eubacteriales</taxon>
        <taxon>Oscillospiraceae</taxon>
        <taxon>Anaerotruncus</taxon>
    </lineage>
</organism>
<dbReference type="RefSeq" id="WP_121587199.1">
    <property type="nucleotide sequence ID" value="NZ_DBFSDP010000264.1"/>
</dbReference>
<dbReference type="AlphaFoldDB" id="A0A498CKI7"/>
<proteinExistence type="predicted"/>
<sequence>MKFYDKKPRELEQNPFTLPDNPAVIAAGENGDAVSAPQGAFGVFAGRPCAFLFLPRDSRVCALLEAGKPCSISFFDTPAFRDSLNALARYGTLDAVGLTAAREGEIPYCEEADTVFLCRSVCMRGAEEPEKETVLFFCEITRTLRKRPGFKDRLVGCC</sequence>
<name>A0A498CKI7_9FIRM</name>
<dbReference type="Proteomes" id="UP000276301">
    <property type="component" value="Unassembled WGS sequence"/>
</dbReference>
<protein>
    <recommendedName>
        <fullName evidence="3">Flavin reductase</fullName>
    </recommendedName>
</protein>
<gene>
    <name evidence="1" type="ORF">D4A47_10125</name>
</gene>
<keyword evidence="2" id="KW-1185">Reference proteome</keyword>
<evidence type="ECO:0000313" key="2">
    <source>
        <dbReference type="Proteomes" id="UP000276301"/>
    </source>
</evidence>
<comment type="caution">
    <text evidence="1">The sequence shown here is derived from an EMBL/GenBank/DDBJ whole genome shotgun (WGS) entry which is preliminary data.</text>
</comment>